<evidence type="ECO:0000256" key="3">
    <source>
        <dbReference type="ARBA" id="ARBA00022692"/>
    </source>
</evidence>
<feature type="transmembrane region" description="Helical" evidence="6">
    <location>
        <begin position="245"/>
        <end position="266"/>
    </location>
</feature>
<feature type="transmembrane region" description="Helical" evidence="6">
    <location>
        <begin position="47"/>
        <end position="67"/>
    </location>
</feature>
<keyword evidence="4 6" id="KW-1133">Transmembrane helix</keyword>
<evidence type="ECO:0000256" key="1">
    <source>
        <dbReference type="ARBA" id="ARBA00004651"/>
    </source>
</evidence>
<evidence type="ECO:0000256" key="5">
    <source>
        <dbReference type="ARBA" id="ARBA00023136"/>
    </source>
</evidence>
<proteinExistence type="predicted"/>
<organism evidence="7 8">
    <name type="scientific">Amycolatopsis acidicola</name>
    <dbReference type="NCBI Taxonomy" id="2596893"/>
    <lineage>
        <taxon>Bacteria</taxon>
        <taxon>Bacillati</taxon>
        <taxon>Actinomycetota</taxon>
        <taxon>Actinomycetes</taxon>
        <taxon>Pseudonocardiales</taxon>
        <taxon>Pseudonocardiaceae</taxon>
        <taxon>Amycolatopsis</taxon>
    </lineage>
</organism>
<dbReference type="AlphaFoldDB" id="A0A5N0UVA3"/>
<feature type="transmembrane region" description="Helical" evidence="6">
    <location>
        <begin position="74"/>
        <end position="102"/>
    </location>
</feature>
<name>A0A5N0UVA3_9PSEU</name>
<accession>A0A5N0UVA3</accession>
<dbReference type="InterPro" id="IPR036259">
    <property type="entry name" value="MFS_trans_sf"/>
</dbReference>
<dbReference type="GO" id="GO:0005886">
    <property type="term" value="C:plasma membrane"/>
    <property type="evidence" value="ECO:0007669"/>
    <property type="project" value="UniProtKB-SubCell"/>
</dbReference>
<comment type="subcellular location">
    <subcellularLocation>
        <location evidence="1">Cell membrane</location>
        <topology evidence="1">Multi-pass membrane protein</topology>
    </subcellularLocation>
</comment>
<dbReference type="GO" id="GO:0022857">
    <property type="term" value="F:transmembrane transporter activity"/>
    <property type="evidence" value="ECO:0007669"/>
    <property type="project" value="InterPro"/>
</dbReference>
<keyword evidence="2" id="KW-1003">Cell membrane</keyword>
<feature type="transmembrane region" description="Helical" evidence="6">
    <location>
        <begin position="273"/>
        <end position="292"/>
    </location>
</feature>
<dbReference type="EMBL" id="VMNW02000065">
    <property type="protein sequence ID" value="KAA9154498.1"/>
    <property type="molecule type" value="Genomic_DNA"/>
</dbReference>
<evidence type="ECO:0000256" key="2">
    <source>
        <dbReference type="ARBA" id="ARBA00022475"/>
    </source>
</evidence>
<dbReference type="Pfam" id="PF07690">
    <property type="entry name" value="MFS_1"/>
    <property type="match status" value="1"/>
</dbReference>
<keyword evidence="5 6" id="KW-0472">Membrane</keyword>
<protein>
    <submittedName>
        <fullName evidence="7">MFS transporter</fullName>
    </submittedName>
</protein>
<dbReference type="RefSeq" id="WP_144749833.1">
    <property type="nucleotide sequence ID" value="NZ_VMNW02000065.1"/>
</dbReference>
<feature type="transmembrane region" description="Helical" evidence="6">
    <location>
        <begin position="335"/>
        <end position="356"/>
    </location>
</feature>
<dbReference type="CDD" id="cd06173">
    <property type="entry name" value="MFS_MefA_like"/>
    <property type="match status" value="1"/>
</dbReference>
<keyword evidence="8" id="KW-1185">Reference proteome</keyword>
<feature type="transmembrane region" description="Helical" evidence="6">
    <location>
        <begin position="12"/>
        <end position="35"/>
    </location>
</feature>
<dbReference type="Proteomes" id="UP000319769">
    <property type="component" value="Unassembled WGS sequence"/>
</dbReference>
<evidence type="ECO:0000313" key="8">
    <source>
        <dbReference type="Proteomes" id="UP000319769"/>
    </source>
</evidence>
<dbReference type="PANTHER" id="PTHR23513">
    <property type="entry name" value="INTEGRAL MEMBRANE EFFLUX PROTEIN-RELATED"/>
    <property type="match status" value="1"/>
</dbReference>
<evidence type="ECO:0000256" key="4">
    <source>
        <dbReference type="ARBA" id="ARBA00022989"/>
    </source>
</evidence>
<dbReference type="InterPro" id="IPR011701">
    <property type="entry name" value="MFS"/>
</dbReference>
<gene>
    <name evidence="7" type="ORF">FPZ12_031865</name>
</gene>
<dbReference type="OrthoDB" id="3810421at2"/>
<reference evidence="7" key="1">
    <citation type="submission" date="2019-09" db="EMBL/GenBank/DDBJ databases">
        <authorList>
            <person name="Teo W.F.A."/>
            <person name="Duangmal K."/>
        </authorList>
    </citation>
    <scope>NUCLEOTIDE SEQUENCE [LARGE SCALE GENOMIC DNA]</scope>
    <source>
        <strain evidence="7">K81G1</strain>
    </source>
</reference>
<evidence type="ECO:0000256" key="6">
    <source>
        <dbReference type="SAM" id="Phobius"/>
    </source>
</evidence>
<sequence length="402" mass="40307">MSSPLREPGLARLWVAGLFAESAEWMLQVALPVFIYQATGSVGSTALTMVAGVLPMVLASPLAGLVADRYDRRLVLCLVCVAQALVSVPVLWAGGAAIYLLMAAQSALASVFEPARNALVPALVGPERVTAANGLMGMNSSVARLGGSSLGGVVLGFAGLGWVVGIYLAFLLTAAALLLPRFDAAAPSGGPVRWLDGIADVARSPRLRVTAGVAALISVAQGMFLVLFVVFVTGPLGGGDAGVGLLRGVQAVGGFAAGFAVATVARNVAPARLLGWGSVALGLTSALIWNSAYVTTAFGVYIGLFVVVGAPAVVLASGLFSVIQRESPRAGGVSAALGAGMAACQAAGMLAAGALAGHGVAMLLDVQAALHVTAGTVALLGLRRRMVTVERCPASTPPVTST</sequence>
<feature type="transmembrane region" description="Helical" evidence="6">
    <location>
        <begin position="298"/>
        <end position="323"/>
    </location>
</feature>
<keyword evidence="3 6" id="KW-0812">Transmembrane</keyword>
<feature type="transmembrane region" description="Helical" evidence="6">
    <location>
        <begin position="154"/>
        <end position="179"/>
    </location>
</feature>
<dbReference type="Gene3D" id="1.20.1250.20">
    <property type="entry name" value="MFS general substrate transporter like domains"/>
    <property type="match status" value="1"/>
</dbReference>
<feature type="transmembrane region" description="Helical" evidence="6">
    <location>
        <begin position="213"/>
        <end position="233"/>
    </location>
</feature>
<dbReference type="PANTHER" id="PTHR23513:SF6">
    <property type="entry name" value="MAJOR FACILITATOR SUPERFAMILY ASSOCIATED DOMAIN-CONTAINING PROTEIN"/>
    <property type="match status" value="1"/>
</dbReference>
<evidence type="ECO:0000313" key="7">
    <source>
        <dbReference type="EMBL" id="KAA9154498.1"/>
    </source>
</evidence>
<dbReference type="SUPFAM" id="SSF103473">
    <property type="entry name" value="MFS general substrate transporter"/>
    <property type="match status" value="1"/>
</dbReference>
<feature type="transmembrane region" description="Helical" evidence="6">
    <location>
        <begin position="362"/>
        <end position="382"/>
    </location>
</feature>
<comment type="caution">
    <text evidence="7">The sequence shown here is derived from an EMBL/GenBank/DDBJ whole genome shotgun (WGS) entry which is preliminary data.</text>
</comment>